<dbReference type="CDD" id="cd00397">
    <property type="entry name" value="DNA_BRE_C"/>
    <property type="match status" value="1"/>
</dbReference>
<dbReference type="Proteomes" id="UP000008289">
    <property type="component" value="Chromosome"/>
</dbReference>
<feature type="domain" description="Tyr recombinase" evidence="2">
    <location>
        <begin position="1"/>
        <end position="86"/>
    </location>
</feature>
<dbReference type="InParanoid" id="Q3ZAB4"/>
<dbReference type="eggNOG" id="COG4974">
    <property type="taxonomic scope" value="Bacteria"/>
</dbReference>
<dbReference type="KEGG" id="det:DET0084"/>
<gene>
    <name evidence="3" type="ordered locus">DET0084</name>
</gene>
<evidence type="ECO:0000313" key="4">
    <source>
        <dbReference type="Proteomes" id="UP000008289"/>
    </source>
</evidence>
<dbReference type="HOGENOM" id="CLU_2355079_0_0_0"/>
<dbReference type="InterPro" id="IPR011010">
    <property type="entry name" value="DNA_brk_join_enz"/>
</dbReference>
<dbReference type="GO" id="GO:0003677">
    <property type="term" value="F:DNA binding"/>
    <property type="evidence" value="ECO:0007669"/>
    <property type="project" value="InterPro"/>
</dbReference>
<keyword evidence="4" id="KW-1185">Reference proteome</keyword>
<dbReference type="GO" id="GO:0006310">
    <property type="term" value="P:DNA recombination"/>
    <property type="evidence" value="ECO:0007669"/>
    <property type="project" value="UniProtKB-KW"/>
</dbReference>
<dbReference type="InterPro" id="IPR013762">
    <property type="entry name" value="Integrase-like_cat_sf"/>
</dbReference>
<keyword evidence="1" id="KW-0233">DNA recombination</keyword>
<dbReference type="STRING" id="243164.DET0084"/>
<dbReference type="InterPro" id="IPR002104">
    <property type="entry name" value="Integrase_catalytic"/>
</dbReference>
<protein>
    <submittedName>
        <fullName evidence="3">Conserved domain protein</fullName>
    </submittedName>
</protein>
<evidence type="ECO:0000313" key="3">
    <source>
        <dbReference type="EMBL" id="AAW40601.1"/>
    </source>
</evidence>
<evidence type="ECO:0000256" key="1">
    <source>
        <dbReference type="ARBA" id="ARBA00023172"/>
    </source>
</evidence>
<evidence type="ECO:0000259" key="2">
    <source>
        <dbReference type="PROSITE" id="PS51898"/>
    </source>
</evidence>
<dbReference type="AlphaFoldDB" id="Q3ZAB4"/>
<dbReference type="EMBL" id="CP000027">
    <property type="protein sequence ID" value="AAW40601.1"/>
    <property type="molecule type" value="Genomic_DNA"/>
</dbReference>
<dbReference type="PROSITE" id="PS51898">
    <property type="entry name" value="TYR_RECOMBINASE"/>
    <property type="match status" value="1"/>
</dbReference>
<dbReference type="SUPFAM" id="SSF56349">
    <property type="entry name" value="DNA breaking-rejoining enzymes"/>
    <property type="match status" value="1"/>
</dbReference>
<dbReference type="Pfam" id="PF00589">
    <property type="entry name" value="Phage_integrase"/>
    <property type="match status" value="1"/>
</dbReference>
<reference evidence="3 4" key="1">
    <citation type="journal article" date="2005" name="Science">
        <title>Genome sequence of the PCE-dechlorinating bacterium Dehalococcoides ethenogenes.</title>
        <authorList>
            <person name="Seshadri R."/>
            <person name="Adrian L."/>
            <person name="Fouts D.E."/>
            <person name="Eisen J.A."/>
            <person name="Phillippy A.M."/>
            <person name="Methe B.A."/>
            <person name="Ward N.L."/>
            <person name="Nelson W.C."/>
            <person name="Deboy R.T."/>
            <person name="Khouri H.M."/>
            <person name="Kolonay J.F."/>
            <person name="Dodson R.J."/>
            <person name="Daugherty S.C."/>
            <person name="Brinkac L.M."/>
            <person name="Sullivan S.A."/>
            <person name="Madupu R."/>
            <person name="Nelson K.E."/>
            <person name="Kang K.H."/>
            <person name="Impraim M."/>
            <person name="Tran K."/>
            <person name="Robinson J.M."/>
            <person name="Forberger H.A."/>
            <person name="Fraser C.M."/>
            <person name="Zinder S.H."/>
            <person name="Heidelberg J.F."/>
        </authorList>
    </citation>
    <scope>NUCLEOTIDE SEQUENCE [LARGE SCALE GENOMIC DNA]</scope>
    <source>
        <strain evidence="4">ATCC BAA-2266 / KCTC 15142 / 195</strain>
    </source>
</reference>
<name>Q3ZAB4_DEHM1</name>
<proteinExistence type="predicted"/>
<organism evidence="3 4">
    <name type="scientific">Dehalococcoides mccartyi (strain ATCC BAA-2266 / KCTC 15142 / 195)</name>
    <name type="common">Dehalococcoides ethenogenes (strain 195)</name>
    <dbReference type="NCBI Taxonomy" id="243164"/>
    <lineage>
        <taxon>Bacteria</taxon>
        <taxon>Bacillati</taxon>
        <taxon>Chloroflexota</taxon>
        <taxon>Dehalococcoidia</taxon>
        <taxon>Dehalococcoidales</taxon>
        <taxon>Dehalococcoidaceae</taxon>
        <taxon>Dehalococcoides</taxon>
    </lineage>
</organism>
<sequence>MLLTTPIKSMASPITTPPLTTNICYRANIIDAKPGPHTFRHTAAINYLRNGGDEFTLQIMLGHTTLAMTRRYTSTLGTEDMMRVHKKVSPVDNLKL</sequence>
<accession>Q3ZAB4</accession>
<dbReference type="GO" id="GO:0015074">
    <property type="term" value="P:DNA integration"/>
    <property type="evidence" value="ECO:0007669"/>
    <property type="project" value="InterPro"/>
</dbReference>
<dbReference type="Gene3D" id="1.10.443.10">
    <property type="entry name" value="Intergrase catalytic core"/>
    <property type="match status" value="1"/>
</dbReference>